<protein>
    <submittedName>
        <fullName evidence="1">Uncharacterized protein</fullName>
    </submittedName>
</protein>
<evidence type="ECO:0000313" key="1">
    <source>
        <dbReference type="EMBL" id="KAJ0030409.1"/>
    </source>
</evidence>
<gene>
    <name evidence="1" type="ORF">Pint_13787</name>
</gene>
<keyword evidence="2" id="KW-1185">Reference proteome</keyword>
<dbReference type="Proteomes" id="UP001163603">
    <property type="component" value="Chromosome 8"/>
</dbReference>
<proteinExistence type="predicted"/>
<name>A0ACC0Y726_9ROSI</name>
<organism evidence="1 2">
    <name type="scientific">Pistacia integerrima</name>
    <dbReference type="NCBI Taxonomy" id="434235"/>
    <lineage>
        <taxon>Eukaryota</taxon>
        <taxon>Viridiplantae</taxon>
        <taxon>Streptophyta</taxon>
        <taxon>Embryophyta</taxon>
        <taxon>Tracheophyta</taxon>
        <taxon>Spermatophyta</taxon>
        <taxon>Magnoliopsida</taxon>
        <taxon>eudicotyledons</taxon>
        <taxon>Gunneridae</taxon>
        <taxon>Pentapetalae</taxon>
        <taxon>rosids</taxon>
        <taxon>malvids</taxon>
        <taxon>Sapindales</taxon>
        <taxon>Anacardiaceae</taxon>
        <taxon>Pistacia</taxon>
    </lineage>
</organism>
<evidence type="ECO:0000313" key="2">
    <source>
        <dbReference type="Proteomes" id="UP001163603"/>
    </source>
</evidence>
<dbReference type="EMBL" id="CM047743">
    <property type="protein sequence ID" value="KAJ0030409.1"/>
    <property type="molecule type" value="Genomic_DNA"/>
</dbReference>
<sequence>MTSKSNPGDVSNQVVAPTTTHVAPVSIPMNHAEKPEKFSGMHSKRWQQKMFFYLTTLNLARFLTEDAPTLKEDEHDVQVISAIDAWKHSKFFCRNYVMNCLTDTLYSVYTWKKTAKEL</sequence>
<reference evidence="2" key="1">
    <citation type="journal article" date="2023" name="G3 (Bethesda)">
        <title>Genome assembly and association tests identify interacting loci associated with vigor, precocity, and sex in interspecific pistachio rootstocks.</title>
        <authorList>
            <person name="Palmer W."/>
            <person name="Jacygrad E."/>
            <person name="Sagayaradj S."/>
            <person name="Cavanaugh K."/>
            <person name="Han R."/>
            <person name="Bertier L."/>
            <person name="Beede B."/>
            <person name="Kafkas S."/>
            <person name="Golino D."/>
            <person name="Preece J."/>
            <person name="Michelmore R."/>
        </authorList>
    </citation>
    <scope>NUCLEOTIDE SEQUENCE [LARGE SCALE GENOMIC DNA]</scope>
</reference>
<comment type="caution">
    <text evidence="1">The sequence shown here is derived from an EMBL/GenBank/DDBJ whole genome shotgun (WGS) entry which is preliminary data.</text>
</comment>
<accession>A0ACC0Y726</accession>